<accession>A0A2S2CPX7</accession>
<proteinExistence type="predicted"/>
<gene>
    <name evidence="1" type="ORF">DEW08_10135</name>
</gene>
<protein>
    <submittedName>
        <fullName evidence="1">Uncharacterized protein</fullName>
    </submittedName>
</protein>
<reference evidence="2" key="1">
    <citation type="submission" date="2018-05" db="EMBL/GenBank/DDBJ databases">
        <title>Azospirillum thermophila sp. nov., a novel isolated from hot spring.</title>
        <authorList>
            <person name="Zhao Z."/>
        </authorList>
    </citation>
    <scope>NUCLEOTIDE SEQUENCE [LARGE SCALE GENOMIC DNA]</scope>
    <source>
        <strain evidence="2">CFH 70021</strain>
    </source>
</reference>
<sequence length="69" mass="7880">MARSMVTGESPTCRAVCLVREHSRACHGAETKLLLLRVERRLLQLDLEYEGECWPLEVARSYTREMGTA</sequence>
<dbReference type="AlphaFoldDB" id="A0A2S2CPX7"/>
<organism evidence="1 2">
    <name type="scientific">Azospirillum thermophilum</name>
    <dbReference type="NCBI Taxonomy" id="2202148"/>
    <lineage>
        <taxon>Bacteria</taxon>
        <taxon>Pseudomonadati</taxon>
        <taxon>Pseudomonadota</taxon>
        <taxon>Alphaproteobacteria</taxon>
        <taxon>Rhodospirillales</taxon>
        <taxon>Azospirillaceae</taxon>
        <taxon>Azospirillum</taxon>
    </lineage>
</organism>
<name>A0A2S2CPX7_9PROT</name>
<evidence type="ECO:0000313" key="2">
    <source>
        <dbReference type="Proteomes" id="UP000245629"/>
    </source>
</evidence>
<keyword evidence="2" id="KW-1185">Reference proteome</keyword>
<dbReference type="KEGG" id="azz:DEW08_10135"/>
<dbReference type="Proteomes" id="UP000245629">
    <property type="component" value="Chromosome 2"/>
</dbReference>
<evidence type="ECO:0000313" key="1">
    <source>
        <dbReference type="EMBL" id="AWK86551.1"/>
    </source>
</evidence>
<dbReference type="EMBL" id="CP029353">
    <property type="protein sequence ID" value="AWK86551.1"/>
    <property type="molecule type" value="Genomic_DNA"/>
</dbReference>